<dbReference type="EMBL" id="WHUW01000045">
    <property type="protein sequence ID" value="KAF8431925.1"/>
    <property type="molecule type" value="Genomic_DNA"/>
</dbReference>
<keyword evidence="2" id="KW-0732">Signal</keyword>
<evidence type="ECO:0000256" key="2">
    <source>
        <dbReference type="SAM" id="SignalP"/>
    </source>
</evidence>
<organism evidence="3 4">
    <name type="scientific">Boletus edulis BED1</name>
    <dbReference type="NCBI Taxonomy" id="1328754"/>
    <lineage>
        <taxon>Eukaryota</taxon>
        <taxon>Fungi</taxon>
        <taxon>Dikarya</taxon>
        <taxon>Basidiomycota</taxon>
        <taxon>Agaricomycotina</taxon>
        <taxon>Agaricomycetes</taxon>
        <taxon>Agaricomycetidae</taxon>
        <taxon>Boletales</taxon>
        <taxon>Boletineae</taxon>
        <taxon>Boletaceae</taxon>
        <taxon>Boletoideae</taxon>
        <taxon>Boletus</taxon>
    </lineage>
</organism>
<sequence>MRVLSFIPAVLLAAAGLVAAAPSASNNGVALFARTSDVSAPTGNIPQSAQPVVDAATKATSQIKPLNDKLETYKSNPDADQVGAVVTQITAVIKVAVSELAVVKIDAGVDLTGVLAVVLVLVAEVVRTLTLLVAIVVALAGGVVANLQQVIAALLEVVLALVAGLRFLVVGAVAVVLAAVLDVVVGIVVFLKVKVLVGVYA</sequence>
<feature type="transmembrane region" description="Helical" evidence="1">
    <location>
        <begin position="131"/>
        <end position="155"/>
    </location>
</feature>
<proteinExistence type="predicted"/>
<evidence type="ECO:0000256" key="1">
    <source>
        <dbReference type="SAM" id="Phobius"/>
    </source>
</evidence>
<accession>A0AAD4BJ39</accession>
<dbReference type="AlphaFoldDB" id="A0AAD4BJ39"/>
<keyword evidence="1" id="KW-0472">Membrane</keyword>
<keyword evidence="1" id="KW-1133">Transmembrane helix</keyword>
<feature type="transmembrane region" description="Helical" evidence="1">
    <location>
        <begin position="167"/>
        <end position="191"/>
    </location>
</feature>
<feature type="signal peptide" evidence="2">
    <location>
        <begin position="1"/>
        <end position="20"/>
    </location>
</feature>
<evidence type="ECO:0000313" key="4">
    <source>
        <dbReference type="Proteomes" id="UP001194468"/>
    </source>
</evidence>
<name>A0AAD4BJ39_BOLED</name>
<feature type="transmembrane region" description="Helical" evidence="1">
    <location>
        <begin position="107"/>
        <end position="126"/>
    </location>
</feature>
<dbReference type="Proteomes" id="UP001194468">
    <property type="component" value="Unassembled WGS sequence"/>
</dbReference>
<evidence type="ECO:0000313" key="3">
    <source>
        <dbReference type="EMBL" id="KAF8431925.1"/>
    </source>
</evidence>
<comment type="caution">
    <text evidence="3">The sequence shown here is derived from an EMBL/GenBank/DDBJ whole genome shotgun (WGS) entry which is preliminary data.</text>
</comment>
<gene>
    <name evidence="3" type="ORF">L210DRAFT_2876475</name>
</gene>
<reference evidence="3" key="1">
    <citation type="submission" date="2019-10" db="EMBL/GenBank/DDBJ databases">
        <authorList>
            <consortium name="DOE Joint Genome Institute"/>
            <person name="Kuo A."/>
            <person name="Miyauchi S."/>
            <person name="Kiss E."/>
            <person name="Drula E."/>
            <person name="Kohler A."/>
            <person name="Sanchez-Garcia M."/>
            <person name="Andreopoulos B."/>
            <person name="Barry K.W."/>
            <person name="Bonito G."/>
            <person name="Buee M."/>
            <person name="Carver A."/>
            <person name="Chen C."/>
            <person name="Cichocki N."/>
            <person name="Clum A."/>
            <person name="Culley D."/>
            <person name="Crous P.W."/>
            <person name="Fauchery L."/>
            <person name="Girlanda M."/>
            <person name="Hayes R."/>
            <person name="Keri Z."/>
            <person name="LaButti K."/>
            <person name="Lipzen A."/>
            <person name="Lombard V."/>
            <person name="Magnuson J."/>
            <person name="Maillard F."/>
            <person name="Morin E."/>
            <person name="Murat C."/>
            <person name="Nolan M."/>
            <person name="Ohm R."/>
            <person name="Pangilinan J."/>
            <person name="Pereira M."/>
            <person name="Perotto S."/>
            <person name="Peter M."/>
            <person name="Riley R."/>
            <person name="Sitrit Y."/>
            <person name="Stielow B."/>
            <person name="Szollosi G."/>
            <person name="Zifcakova L."/>
            <person name="Stursova M."/>
            <person name="Spatafora J.W."/>
            <person name="Tedersoo L."/>
            <person name="Vaario L.-M."/>
            <person name="Yamada A."/>
            <person name="Yan M."/>
            <person name="Wang P."/>
            <person name="Xu J."/>
            <person name="Bruns T."/>
            <person name="Baldrian P."/>
            <person name="Vilgalys R."/>
            <person name="Henrissat B."/>
            <person name="Grigoriev I.V."/>
            <person name="Hibbett D."/>
            <person name="Nagy L.G."/>
            <person name="Martin F.M."/>
        </authorList>
    </citation>
    <scope>NUCLEOTIDE SEQUENCE</scope>
    <source>
        <strain evidence="3">BED1</strain>
    </source>
</reference>
<protein>
    <submittedName>
        <fullName evidence="3">Uncharacterized protein</fullName>
    </submittedName>
</protein>
<keyword evidence="1" id="KW-0812">Transmembrane</keyword>
<feature type="chain" id="PRO_5042292592" evidence="2">
    <location>
        <begin position="21"/>
        <end position="201"/>
    </location>
</feature>
<reference evidence="3" key="2">
    <citation type="journal article" date="2020" name="Nat. Commun.">
        <title>Large-scale genome sequencing of mycorrhizal fungi provides insights into the early evolution of symbiotic traits.</title>
        <authorList>
            <person name="Miyauchi S."/>
            <person name="Kiss E."/>
            <person name="Kuo A."/>
            <person name="Drula E."/>
            <person name="Kohler A."/>
            <person name="Sanchez-Garcia M."/>
            <person name="Morin E."/>
            <person name="Andreopoulos B."/>
            <person name="Barry K.W."/>
            <person name="Bonito G."/>
            <person name="Buee M."/>
            <person name="Carver A."/>
            <person name="Chen C."/>
            <person name="Cichocki N."/>
            <person name="Clum A."/>
            <person name="Culley D."/>
            <person name="Crous P.W."/>
            <person name="Fauchery L."/>
            <person name="Girlanda M."/>
            <person name="Hayes R.D."/>
            <person name="Keri Z."/>
            <person name="LaButti K."/>
            <person name="Lipzen A."/>
            <person name="Lombard V."/>
            <person name="Magnuson J."/>
            <person name="Maillard F."/>
            <person name="Murat C."/>
            <person name="Nolan M."/>
            <person name="Ohm R.A."/>
            <person name="Pangilinan J."/>
            <person name="Pereira M.F."/>
            <person name="Perotto S."/>
            <person name="Peter M."/>
            <person name="Pfister S."/>
            <person name="Riley R."/>
            <person name="Sitrit Y."/>
            <person name="Stielow J.B."/>
            <person name="Szollosi G."/>
            <person name="Zifcakova L."/>
            <person name="Stursova M."/>
            <person name="Spatafora J.W."/>
            <person name="Tedersoo L."/>
            <person name="Vaario L.M."/>
            <person name="Yamada A."/>
            <person name="Yan M."/>
            <person name="Wang P."/>
            <person name="Xu J."/>
            <person name="Bruns T."/>
            <person name="Baldrian P."/>
            <person name="Vilgalys R."/>
            <person name="Dunand C."/>
            <person name="Henrissat B."/>
            <person name="Grigoriev I.V."/>
            <person name="Hibbett D."/>
            <person name="Nagy L.G."/>
            <person name="Martin F.M."/>
        </authorList>
    </citation>
    <scope>NUCLEOTIDE SEQUENCE</scope>
    <source>
        <strain evidence="3">BED1</strain>
    </source>
</reference>
<keyword evidence="4" id="KW-1185">Reference proteome</keyword>